<accession>A0ABS8TAT6</accession>
<evidence type="ECO:0000256" key="3">
    <source>
        <dbReference type="ARBA" id="ARBA00023121"/>
    </source>
</evidence>
<evidence type="ECO:0000256" key="4">
    <source>
        <dbReference type="RuleBase" id="RU000628"/>
    </source>
</evidence>
<dbReference type="Pfam" id="PF00234">
    <property type="entry name" value="Tryp_alpha_amyl"/>
    <property type="match status" value="1"/>
</dbReference>
<dbReference type="CDD" id="cd01960">
    <property type="entry name" value="nsLTP1"/>
    <property type="match status" value="1"/>
</dbReference>
<organism evidence="6 7">
    <name type="scientific">Datura stramonium</name>
    <name type="common">Jimsonweed</name>
    <name type="synonym">Common thornapple</name>
    <dbReference type="NCBI Taxonomy" id="4076"/>
    <lineage>
        <taxon>Eukaryota</taxon>
        <taxon>Viridiplantae</taxon>
        <taxon>Streptophyta</taxon>
        <taxon>Embryophyta</taxon>
        <taxon>Tracheophyta</taxon>
        <taxon>Spermatophyta</taxon>
        <taxon>Magnoliopsida</taxon>
        <taxon>eudicotyledons</taxon>
        <taxon>Gunneridae</taxon>
        <taxon>Pentapetalae</taxon>
        <taxon>asterids</taxon>
        <taxon>lamiids</taxon>
        <taxon>Solanales</taxon>
        <taxon>Solanaceae</taxon>
        <taxon>Solanoideae</taxon>
        <taxon>Datureae</taxon>
        <taxon>Datura</taxon>
    </lineage>
</organism>
<dbReference type="Proteomes" id="UP000823775">
    <property type="component" value="Unassembled WGS sequence"/>
</dbReference>
<dbReference type="InterPro" id="IPR036312">
    <property type="entry name" value="Bifun_inhib/LTP/seed_sf"/>
</dbReference>
<comment type="caution">
    <text evidence="6">The sequence shown here is derived from an EMBL/GenBank/DDBJ whole genome shotgun (WGS) entry which is preliminary data.</text>
</comment>
<evidence type="ECO:0000259" key="5">
    <source>
        <dbReference type="SMART" id="SM00499"/>
    </source>
</evidence>
<protein>
    <recommendedName>
        <fullName evidence="4">Non-specific lipid-transfer protein</fullName>
    </recommendedName>
</protein>
<dbReference type="Gene3D" id="1.10.110.10">
    <property type="entry name" value="Plant lipid-transfer and hydrophobic proteins"/>
    <property type="match status" value="1"/>
</dbReference>
<dbReference type="PANTHER" id="PTHR33076">
    <property type="entry name" value="NON-SPECIFIC LIPID-TRANSFER PROTEIN 2-RELATED"/>
    <property type="match status" value="1"/>
</dbReference>
<dbReference type="PRINTS" id="PR00382">
    <property type="entry name" value="LIPIDTRNSFER"/>
</dbReference>
<dbReference type="SMART" id="SM00499">
    <property type="entry name" value="AAI"/>
    <property type="match status" value="1"/>
</dbReference>
<evidence type="ECO:0000256" key="1">
    <source>
        <dbReference type="ARBA" id="ARBA00009748"/>
    </source>
</evidence>
<sequence>MQQKHPLHQGLTAVVVAKNRCGKGGDGGGNGVGSEYNYNDGGALSAEASLSCGTVLNNIYSCIRYVLDGGTLPPECCSELKSLISTAKTTDNRKSFCSCLKGFASGSTSEQVARLATLPRRCNAYVPFKINPDVDCSKVK</sequence>
<evidence type="ECO:0000313" key="6">
    <source>
        <dbReference type="EMBL" id="MCD7468530.1"/>
    </source>
</evidence>
<evidence type="ECO:0000256" key="2">
    <source>
        <dbReference type="ARBA" id="ARBA00022448"/>
    </source>
</evidence>
<keyword evidence="7" id="KW-1185">Reference proteome</keyword>
<keyword evidence="3 4" id="KW-0446">Lipid-binding</keyword>
<dbReference type="EMBL" id="JACEIK010001353">
    <property type="protein sequence ID" value="MCD7468530.1"/>
    <property type="molecule type" value="Genomic_DNA"/>
</dbReference>
<proteinExistence type="inferred from homology"/>
<dbReference type="InterPro" id="IPR016140">
    <property type="entry name" value="Bifunc_inhib/LTP/seed_store"/>
</dbReference>
<evidence type="ECO:0000313" key="7">
    <source>
        <dbReference type="Proteomes" id="UP000823775"/>
    </source>
</evidence>
<keyword evidence="2 4" id="KW-0813">Transport</keyword>
<comment type="function">
    <text evidence="4">Plant non-specific lipid-transfer proteins transfer phospholipids as well as galactolipids across membranes. May play a role in wax or cutin deposition in the cell walls of expanding epidermal cells and certain secretory tissues.</text>
</comment>
<feature type="domain" description="Bifunctional inhibitor/plant lipid transfer protein/seed storage helical" evidence="5">
    <location>
        <begin position="52"/>
        <end position="136"/>
    </location>
</feature>
<reference evidence="6 7" key="1">
    <citation type="journal article" date="2021" name="BMC Genomics">
        <title>Datura genome reveals duplications of psychoactive alkaloid biosynthetic genes and high mutation rate following tissue culture.</title>
        <authorList>
            <person name="Rajewski A."/>
            <person name="Carter-House D."/>
            <person name="Stajich J."/>
            <person name="Litt A."/>
        </authorList>
    </citation>
    <scope>NUCLEOTIDE SEQUENCE [LARGE SCALE GENOMIC DNA]</scope>
    <source>
        <strain evidence="6">AR-01</strain>
    </source>
</reference>
<gene>
    <name evidence="6" type="ORF">HAX54_006865</name>
</gene>
<dbReference type="SUPFAM" id="SSF47699">
    <property type="entry name" value="Bifunctional inhibitor/lipid-transfer protein/seed storage 2S albumin"/>
    <property type="match status" value="1"/>
</dbReference>
<dbReference type="InterPro" id="IPR000528">
    <property type="entry name" value="Plant_nsLTP"/>
</dbReference>
<comment type="similarity">
    <text evidence="1 4">Belongs to the plant LTP family.</text>
</comment>
<name>A0ABS8TAT6_DATST</name>